<protein>
    <recommendedName>
        <fullName evidence="2 4">GTP cyclohydrolase 1 type 2 homolog</fullName>
    </recommendedName>
</protein>
<evidence type="ECO:0000256" key="3">
    <source>
        <dbReference type="ARBA" id="ARBA00022723"/>
    </source>
</evidence>
<accession>A0A398CPV5</accession>
<dbReference type="InterPro" id="IPR002678">
    <property type="entry name" value="DUF34/NIF3"/>
</dbReference>
<name>A0A398CPV5_9BACL</name>
<dbReference type="NCBIfam" id="TIGR00486">
    <property type="entry name" value="YbgI_SA1388"/>
    <property type="match status" value="1"/>
</dbReference>
<dbReference type="PANTHER" id="PTHR13799">
    <property type="entry name" value="NGG1 INTERACTING FACTOR 3"/>
    <property type="match status" value="1"/>
</dbReference>
<dbReference type="PANTHER" id="PTHR13799:SF14">
    <property type="entry name" value="GTP CYCLOHYDROLASE 1 TYPE 2 HOMOLOG"/>
    <property type="match status" value="1"/>
</dbReference>
<dbReference type="InterPro" id="IPR036069">
    <property type="entry name" value="DUF34/NIF3_sf"/>
</dbReference>
<feature type="binding site" evidence="5">
    <location>
        <position position="334"/>
    </location>
    <ligand>
        <name>a divalent metal cation</name>
        <dbReference type="ChEBI" id="CHEBI:60240"/>
        <label>1</label>
    </ligand>
</feature>
<comment type="similarity">
    <text evidence="1 4">Belongs to the GTP cyclohydrolase I type 2/NIF3 family.</text>
</comment>
<evidence type="ECO:0000313" key="6">
    <source>
        <dbReference type="EMBL" id="RIE04220.1"/>
    </source>
</evidence>
<dbReference type="Proteomes" id="UP000266340">
    <property type="component" value="Unassembled WGS sequence"/>
</dbReference>
<keyword evidence="7" id="KW-1185">Reference proteome</keyword>
<proteinExistence type="inferred from homology"/>
<dbReference type="PIRSF" id="PIRSF037489">
    <property type="entry name" value="UCP037489_NIF3_YqfO"/>
    <property type="match status" value="1"/>
</dbReference>
<evidence type="ECO:0000313" key="7">
    <source>
        <dbReference type="Proteomes" id="UP000266340"/>
    </source>
</evidence>
<dbReference type="Gene3D" id="3.40.1390.30">
    <property type="entry name" value="NIF3 (NGG1p interacting factor 3)-like"/>
    <property type="match status" value="1"/>
</dbReference>
<dbReference type="AlphaFoldDB" id="A0A398CPV5"/>
<dbReference type="GO" id="GO:0005737">
    <property type="term" value="C:cytoplasm"/>
    <property type="evidence" value="ECO:0007669"/>
    <property type="project" value="TreeGrafter"/>
</dbReference>
<evidence type="ECO:0000256" key="4">
    <source>
        <dbReference type="PIRNR" id="PIRNR037489"/>
    </source>
</evidence>
<organism evidence="6 7">
    <name type="scientific">Cohnella faecalis</name>
    <dbReference type="NCBI Taxonomy" id="2315694"/>
    <lineage>
        <taxon>Bacteria</taxon>
        <taxon>Bacillati</taxon>
        <taxon>Bacillota</taxon>
        <taxon>Bacilli</taxon>
        <taxon>Bacillales</taxon>
        <taxon>Paenibacillaceae</taxon>
        <taxon>Cohnella</taxon>
    </lineage>
</organism>
<keyword evidence="3 4" id="KW-0479">Metal-binding</keyword>
<feature type="binding site" evidence="5">
    <location>
        <position position="66"/>
    </location>
    <ligand>
        <name>a divalent metal cation</name>
        <dbReference type="ChEBI" id="CHEBI:60240"/>
        <label>1</label>
    </ligand>
</feature>
<comment type="caution">
    <text evidence="6">The sequence shown here is derived from an EMBL/GenBank/DDBJ whole genome shotgun (WGS) entry which is preliminary data.</text>
</comment>
<dbReference type="EMBL" id="QXJM01000027">
    <property type="protein sequence ID" value="RIE04220.1"/>
    <property type="molecule type" value="Genomic_DNA"/>
</dbReference>
<sequence length="371" mass="40284">MFARGETVVQLMEKLAPKHYAVQDDKIGLQVGTLRKEIKKVLIALDVTPEVVDEASALGCELIIAHHAVIYRPLAHLRTDTPAGALASALLRNDIAVYISHTNLDTADGGMNDWMAEALELEGRGVLEEVHTDKLFKLAVFVPETHAEAVRNALFQAGAGWIGNYSHCSFNVPGTGTFLPREGSEPFLGKPGKLEQAAEIRIETVVPDSVRKAVVSAMLKAHPYEEVAYDLYPMDLKGRSFGLGRVGKLASAESLDAFAERVKTALDVPFVRVVGAPDKSIRKVAVLGGSGSRYIRHASFAGADVLVTGDIDYHTAHDALAAGLAIVDPGHNAEKIMKRKVAEWLGNKLKEQKYETEVFASQIATEPFRLK</sequence>
<dbReference type="RefSeq" id="WP_119148263.1">
    <property type="nucleotide sequence ID" value="NZ_JBHSOV010000042.1"/>
</dbReference>
<feature type="binding site" evidence="5">
    <location>
        <position position="331"/>
    </location>
    <ligand>
        <name>a divalent metal cation</name>
        <dbReference type="ChEBI" id="CHEBI:60240"/>
        <label>1</label>
    </ligand>
</feature>
<dbReference type="FunFam" id="3.30.70.120:FF:000006">
    <property type="entry name" value="GTP cyclohydrolase 1 type 2 homolog"/>
    <property type="match status" value="1"/>
</dbReference>
<feature type="binding site" evidence="5">
    <location>
        <position position="105"/>
    </location>
    <ligand>
        <name>a divalent metal cation</name>
        <dbReference type="ChEBI" id="CHEBI:60240"/>
        <label>1</label>
    </ligand>
</feature>
<dbReference type="GO" id="GO:0046872">
    <property type="term" value="F:metal ion binding"/>
    <property type="evidence" value="ECO:0007669"/>
    <property type="project" value="UniProtKB-UniRule"/>
</dbReference>
<dbReference type="Gene3D" id="3.30.70.120">
    <property type="match status" value="1"/>
</dbReference>
<reference evidence="6 7" key="1">
    <citation type="submission" date="2018-09" db="EMBL/GenBank/DDBJ databases">
        <title>Cohnella cavernae sp. nov., isolated from a karst cave.</title>
        <authorList>
            <person name="Zhu H."/>
        </authorList>
    </citation>
    <scope>NUCLEOTIDE SEQUENCE [LARGE SCALE GENOMIC DNA]</scope>
    <source>
        <strain evidence="6 7">K2E09-144</strain>
    </source>
</reference>
<dbReference type="FunFam" id="3.40.1390.30:FF:000001">
    <property type="entry name" value="GTP cyclohydrolase 1 type 2"/>
    <property type="match status" value="1"/>
</dbReference>
<evidence type="ECO:0000256" key="1">
    <source>
        <dbReference type="ARBA" id="ARBA00006964"/>
    </source>
</evidence>
<dbReference type="SUPFAM" id="SSF102705">
    <property type="entry name" value="NIF3 (NGG1p interacting factor 3)-like"/>
    <property type="match status" value="1"/>
</dbReference>
<evidence type="ECO:0000256" key="2">
    <source>
        <dbReference type="ARBA" id="ARBA00022112"/>
    </source>
</evidence>
<evidence type="ECO:0000256" key="5">
    <source>
        <dbReference type="PIRSR" id="PIRSR602678-1"/>
    </source>
</evidence>
<dbReference type="InterPro" id="IPR017221">
    <property type="entry name" value="DUF34/NIF3_bac"/>
</dbReference>
<dbReference type="Pfam" id="PF01784">
    <property type="entry name" value="DUF34_NIF3"/>
    <property type="match status" value="1"/>
</dbReference>
<gene>
    <name evidence="6" type="ORF">D3H35_06265</name>
</gene>
<feature type="binding site" evidence="5">
    <location>
        <position position="67"/>
    </location>
    <ligand>
        <name>a divalent metal cation</name>
        <dbReference type="ChEBI" id="CHEBI:60240"/>
        <label>1</label>
    </ligand>
</feature>
<dbReference type="InterPro" id="IPR015867">
    <property type="entry name" value="N-reg_PII/ATP_PRibTrfase_C"/>
</dbReference>
<dbReference type="OrthoDB" id="9792792at2"/>